<name>A0A448ZAE1_9STRA</name>
<dbReference type="OrthoDB" id="42420at2759"/>
<feature type="region of interest" description="Disordered" evidence="1">
    <location>
        <begin position="36"/>
        <end position="69"/>
    </location>
</feature>
<evidence type="ECO:0000313" key="3">
    <source>
        <dbReference type="EMBL" id="VEU39023.1"/>
    </source>
</evidence>
<evidence type="ECO:0008006" key="5">
    <source>
        <dbReference type="Google" id="ProtNLM"/>
    </source>
</evidence>
<dbReference type="SUPFAM" id="SSF89919">
    <property type="entry name" value="Ribosome-binding factor A, RbfA"/>
    <property type="match status" value="1"/>
</dbReference>
<organism evidence="3 4">
    <name type="scientific">Pseudo-nitzschia multistriata</name>
    <dbReference type="NCBI Taxonomy" id="183589"/>
    <lineage>
        <taxon>Eukaryota</taxon>
        <taxon>Sar</taxon>
        <taxon>Stramenopiles</taxon>
        <taxon>Ochrophyta</taxon>
        <taxon>Bacillariophyta</taxon>
        <taxon>Bacillariophyceae</taxon>
        <taxon>Bacillariophycidae</taxon>
        <taxon>Bacillariales</taxon>
        <taxon>Bacillariaceae</taxon>
        <taxon>Pseudo-nitzschia</taxon>
    </lineage>
</organism>
<dbReference type="Pfam" id="PF02033">
    <property type="entry name" value="RBFA"/>
    <property type="match status" value="1"/>
</dbReference>
<evidence type="ECO:0000256" key="2">
    <source>
        <dbReference type="SAM" id="SignalP"/>
    </source>
</evidence>
<evidence type="ECO:0000313" key="4">
    <source>
        <dbReference type="Proteomes" id="UP000291116"/>
    </source>
</evidence>
<dbReference type="Proteomes" id="UP000291116">
    <property type="component" value="Unassembled WGS sequence"/>
</dbReference>
<dbReference type="InterPro" id="IPR000238">
    <property type="entry name" value="RbfA"/>
</dbReference>
<proteinExistence type="predicted"/>
<evidence type="ECO:0000256" key="1">
    <source>
        <dbReference type="SAM" id="MobiDB-lite"/>
    </source>
</evidence>
<dbReference type="EMBL" id="CAACVS010000200">
    <property type="protein sequence ID" value="VEU39023.1"/>
    <property type="molecule type" value="Genomic_DNA"/>
</dbReference>
<reference evidence="3 4" key="1">
    <citation type="submission" date="2019-01" db="EMBL/GenBank/DDBJ databases">
        <authorList>
            <person name="Ferrante I. M."/>
        </authorList>
    </citation>
    <scope>NUCLEOTIDE SEQUENCE [LARGE SCALE GENOMIC DNA]</scope>
    <source>
        <strain evidence="3 4">B856</strain>
    </source>
</reference>
<dbReference type="Gene3D" id="3.30.300.20">
    <property type="match status" value="1"/>
</dbReference>
<keyword evidence="2" id="KW-0732">Signal</keyword>
<gene>
    <name evidence="3" type="ORF">PSNMU_V1.4_AUG-EV-PASAV3_0058580</name>
</gene>
<dbReference type="AlphaFoldDB" id="A0A448ZAE1"/>
<dbReference type="InterPro" id="IPR023799">
    <property type="entry name" value="RbfA_dom_sf"/>
</dbReference>
<feature type="compositionally biased region" description="Low complexity" evidence="1">
    <location>
        <begin position="36"/>
        <end position="49"/>
    </location>
</feature>
<feature type="chain" id="PRO_5019395935" description="Ribosome-binding factor A" evidence="2">
    <location>
        <begin position="24"/>
        <end position="250"/>
    </location>
</feature>
<accession>A0A448ZAE1</accession>
<keyword evidence="4" id="KW-1185">Reference proteome</keyword>
<sequence length="250" mass="28313">MIRPSLFLMSLVILAWAAPETAAFFIPSASQRAPLPATSLSPSSSRLSAIYSPGRSASRGGNKDERSKRQYRVGELVRTELSRIIHSGVIKGRDATYLDEELRTRISVVSVDVSPDLRQARVSVSIRNANPKQRQPSGSDEIMYFEDDPAVDKRRAFSWLVDNTKTLRHTLAQKMSHMKTSSPDLTFHQVDVAAATDVMYLIDKVSKGYKRESIGEYEFLGDIDEEDDDDDNFMDDDDWDEMDEDFFEME</sequence>
<dbReference type="InterPro" id="IPR015946">
    <property type="entry name" value="KH_dom-like_a/b"/>
</dbReference>
<dbReference type="GO" id="GO:0006364">
    <property type="term" value="P:rRNA processing"/>
    <property type="evidence" value="ECO:0007669"/>
    <property type="project" value="InterPro"/>
</dbReference>
<feature type="signal peptide" evidence="2">
    <location>
        <begin position="1"/>
        <end position="23"/>
    </location>
</feature>
<protein>
    <recommendedName>
        <fullName evidence="5">Ribosome-binding factor A</fullName>
    </recommendedName>
</protein>